<protein>
    <submittedName>
        <fullName evidence="1">Uncharacterized protein</fullName>
    </submittedName>
</protein>
<gene>
    <name evidence="1" type="ORF">SD77_0383</name>
</gene>
<comment type="caution">
    <text evidence="1">The sequence shown here is derived from an EMBL/GenBank/DDBJ whole genome shotgun (WGS) entry which is preliminary data.</text>
</comment>
<keyword evidence="2" id="KW-1185">Reference proteome</keyword>
<dbReference type="EMBL" id="JXLP01000001">
    <property type="protein sequence ID" value="KIL80535.1"/>
    <property type="molecule type" value="Genomic_DNA"/>
</dbReference>
<dbReference type="Proteomes" id="UP000031982">
    <property type="component" value="Unassembled WGS sequence"/>
</dbReference>
<evidence type="ECO:0000313" key="2">
    <source>
        <dbReference type="Proteomes" id="UP000031982"/>
    </source>
</evidence>
<proteinExistence type="predicted"/>
<name>A0ABR5B0Z6_BACBA</name>
<evidence type="ECO:0000313" key="1">
    <source>
        <dbReference type="EMBL" id="KIL80535.1"/>
    </source>
</evidence>
<sequence length="51" mass="6085">MVVSYRHFTILAFVLKGTLTRTISFQKKQEDVKVFFLKDFSRTVAFKKVVW</sequence>
<reference evidence="1 2" key="1">
    <citation type="submission" date="2015-01" db="EMBL/GenBank/DDBJ databases">
        <title>Genome Assembly of Bacillus badius MTCC 1458.</title>
        <authorList>
            <person name="Verma A."/>
            <person name="Khatri I."/>
            <person name="Mual P."/>
            <person name="Subramanian S."/>
            <person name="Krishnamurthi S."/>
        </authorList>
    </citation>
    <scope>NUCLEOTIDE SEQUENCE [LARGE SCALE GENOMIC DNA]</scope>
    <source>
        <strain evidence="1 2">MTCC 1458</strain>
    </source>
</reference>
<accession>A0ABR5B0Z6</accession>
<organism evidence="1 2">
    <name type="scientific">Bacillus badius</name>
    <dbReference type="NCBI Taxonomy" id="1455"/>
    <lineage>
        <taxon>Bacteria</taxon>
        <taxon>Bacillati</taxon>
        <taxon>Bacillota</taxon>
        <taxon>Bacilli</taxon>
        <taxon>Bacillales</taxon>
        <taxon>Bacillaceae</taxon>
        <taxon>Pseudobacillus</taxon>
    </lineage>
</organism>